<feature type="transmembrane region" description="Helical" evidence="6">
    <location>
        <begin position="128"/>
        <end position="149"/>
    </location>
</feature>
<gene>
    <name evidence="7" type="primary">ftsW_72</name>
    <name evidence="7" type="ORF">SDC9_186664</name>
</gene>
<reference evidence="7" key="1">
    <citation type="submission" date="2019-08" db="EMBL/GenBank/DDBJ databases">
        <authorList>
            <person name="Kucharzyk K."/>
            <person name="Murdoch R.W."/>
            <person name="Higgins S."/>
            <person name="Loffler F."/>
        </authorList>
    </citation>
    <scope>NUCLEOTIDE SEQUENCE</scope>
</reference>
<comment type="subcellular location">
    <subcellularLocation>
        <location evidence="1">Membrane</location>
        <topology evidence="1">Multi-pass membrane protein</topology>
    </subcellularLocation>
</comment>
<dbReference type="GO" id="GO:0008360">
    <property type="term" value="P:regulation of cell shape"/>
    <property type="evidence" value="ECO:0007669"/>
    <property type="project" value="UniProtKB-KW"/>
</dbReference>
<dbReference type="EC" id="2.4.1.129" evidence="7"/>
<dbReference type="GO" id="GO:0051301">
    <property type="term" value="P:cell division"/>
    <property type="evidence" value="ECO:0007669"/>
    <property type="project" value="InterPro"/>
</dbReference>
<name>A0A645HKK1_9ZZZZ</name>
<dbReference type="AlphaFoldDB" id="A0A645HKK1"/>
<organism evidence="7">
    <name type="scientific">bioreactor metagenome</name>
    <dbReference type="NCBI Taxonomy" id="1076179"/>
    <lineage>
        <taxon>unclassified sequences</taxon>
        <taxon>metagenomes</taxon>
        <taxon>ecological metagenomes</taxon>
    </lineage>
</organism>
<evidence type="ECO:0000256" key="1">
    <source>
        <dbReference type="ARBA" id="ARBA00004141"/>
    </source>
</evidence>
<dbReference type="GO" id="GO:0005886">
    <property type="term" value="C:plasma membrane"/>
    <property type="evidence" value="ECO:0007669"/>
    <property type="project" value="TreeGrafter"/>
</dbReference>
<keyword evidence="5 6" id="KW-0472">Membrane</keyword>
<dbReference type="InterPro" id="IPR001182">
    <property type="entry name" value="FtsW/RodA"/>
</dbReference>
<dbReference type="PROSITE" id="PS00428">
    <property type="entry name" value="FTSW_RODA_SPOVE"/>
    <property type="match status" value="1"/>
</dbReference>
<dbReference type="GO" id="GO:0032153">
    <property type="term" value="C:cell division site"/>
    <property type="evidence" value="ECO:0007669"/>
    <property type="project" value="TreeGrafter"/>
</dbReference>
<proteinExistence type="predicted"/>
<comment type="caution">
    <text evidence="7">The sequence shown here is derived from an EMBL/GenBank/DDBJ whole genome shotgun (WGS) entry which is preliminary data.</text>
</comment>
<protein>
    <submittedName>
        <fullName evidence="7">Putative peptidoglycan glycosyltransferase FtsW</fullName>
        <ecNumber evidence="7">2.4.1.129</ecNumber>
    </submittedName>
</protein>
<keyword evidence="2 6" id="KW-0812">Transmembrane</keyword>
<evidence type="ECO:0000256" key="5">
    <source>
        <dbReference type="ARBA" id="ARBA00023136"/>
    </source>
</evidence>
<dbReference type="GO" id="GO:0016757">
    <property type="term" value="F:glycosyltransferase activity"/>
    <property type="evidence" value="ECO:0007669"/>
    <property type="project" value="UniProtKB-KW"/>
</dbReference>
<keyword evidence="4 6" id="KW-1133">Transmembrane helix</keyword>
<keyword evidence="7" id="KW-0328">Glycosyltransferase</keyword>
<evidence type="ECO:0000256" key="4">
    <source>
        <dbReference type="ARBA" id="ARBA00022989"/>
    </source>
</evidence>
<evidence type="ECO:0000256" key="6">
    <source>
        <dbReference type="SAM" id="Phobius"/>
    </source>
</evidence>
<dbReference type="EMBL" id="VSSQ01094766">
    <property type="protein sequence ID" value="MPN39136.1"/>
    <property type="molecule type" value="Genomic_DNA"/>
</dbReference>
<dbReference type="Pfam" id="PF01098">
    <property type="entry name" value="FTSW_RODA_SPOVE"/>
    <property type="match status" value="1"/>
</dbReference>
<dbReference type="InterPro" id="IPR018365">
    <property type="entry name" value="Cell_cycle_FtsW-rel_CS"/>
</dbReference>
<evidence type="ECO:0000256" key="3">
    <source>
        <dbReference type="ARBA" id="ARBA00022960"/>
    </source>
</evidence>
<evidence type="ECO:0000313" key="7">
    <source>
        <dbReference type="EMBL" id="MPN39136.1"/>
    </source>
</evidence>
<keyword evidence="7" id="KW-0808">Transferase</keyword>
<sequence>MAFFTSIVAFVVWDVQKEAPLIVDKILAPHQISRILTFIDPTRDIDSYYQTAKSINAIASGQLSGKGLYQGTLNQLSYLPEPHNDFIFSVIGEEFGFMGCVVILILLLIIIIRCIMIAMASRDKFSQLIASGVAGMLLFQTFVNAGVATGIMPTTGMSLPFVSYGGSSMWANMIAIGLVLNIGRRRSRTLFEGG</sequence>
<feature type="transmembrane region" description="Helical" evidence="6">
    <location>
        <begin position="161"/>
        <end position="182"/>
    </location>
</feature>
<keyword evidence="3" id="KW-0133">Cell shape</keyword>
<evidence type="ECO:0000256" key="2">
    <source>
        <dbReference type="ARBA" id="ARBA00022692"/>
    </source>
</evidence>
<dbReference type="GO" id="GO:0015648">
    <property type="term" value="F:lipid-linked peptidoglycan transporter activity"/>
    <property type="evidence" value="ECO:0007669"/>
    <property type="project" value="TreeGrafter"/>
</dbReference>
<dbReference type="PANTHER" id="PTHR30474">
    <property type="entry name" value="CELL CYCLE PROTEIN"/>
    <property type="match status" value="1"/>
</dbReference>
<feature type="transmembrane region" description="Helical" evidence="6">
    <location>
        <begin position="95"/>
        <end position="116"/>
    </location>
</feature>
<accession>A0A645HKK1</accession>